<gene>
    <name evidence="4" type="ORF">PAP18089_04196</name>
</gene>
<dbReference type="GeneID" id="47015338"/>
<evidence type="ECO:0000259" key="2">
    <source>
        <dbReference type="Pfam" id="PF06742"/>
    </source>
</evidence>
<dbReference type="RefSeq" id="WP_082117951.1">
    <property type="nucleotide sequence ID" value="NZ_CABPSX010000010.1"/>
</dbReference>
<feature type="domain" description="DUF1214" evidence="2">
    <location>
        <begin position="399"/>
        <end position="505"/>
    </location>
</feature>
<dbReference type="InterPro" id="IPR037050">
    <property type="entry name" value="DUF1254_sf"/>
</dbReference>
<dbReference type="PANTHER" id="PTHR36509">
    <property type="entry name" value="BLL3101 PROTEIN"/>
    <property type="match status" value="1"/>
</dbReference>
<dbReference type="PANTHER" id="PTHR36509:SF3">
    <property type="entry name" value="SIGNAL PEPTIDE PROTEIN"/>
    <property type="match status" value="1"/>
</dbReference>
<evidence type="ECO:0000259" key="3">
    <source>
        <dbReference type="Pfam" id="PF06863"/>
    </source>
</evidence>
<feature type="chain" id="PRO_5015039332" evidence="1">
    <location>
        <begin position="26"/>
        <end position="522"/>
    </location>
</feature>
<accession>A0A0G4JMK0</accession>
<name>A0A0G4JMK0_9BURK</name>
<evidence type="ECO:0000256" key="1">
    <source>
        <dbReference type="SAM" id="SignalP"/>
    </source>
</evidence>
<dbReference type="EMBL" id="CABPSX010000010">
    <property type="protein sequence ID" value="VVG73193.1"/>
    <property type="molecule type" value="Genomic_DNA"/>
</dbReference>
<sequence>MIFNRTRSLVTATLIGALCAPGVYAQKAPDDAAPTRGFNTYIPPEILTPDTVQTRIGTLNFVDGVPTKETAQLAFDNLDFLRGVEVFLNLMPAASIEAIRRSTVALGATKSHQATIYDQLADSNPLLLTANTDTVYAFSMLDLQTDGPTVVEVPPGSGPGTVNDAFFRFVVDMGAPGPDRGKGGKYLIVPPDYTGKLPKDVKDGGEYFISRSPSYVNFVVLRGFLVNGKPDAASKMFRNGFKVYSLSRAKNPPKMEFINSSKQAFNTVHANTFAFFEELDHVIQKEPIGFIDPELRGLAASIGIRKGKTFSPDERMTKILTDAVAVGNATARSISFRSRDPRAALYPNSAWRISFIGDDYRWLGGDGLSGRDLDARTNFFYVATVNTPAMAAKLVGAGSQYAVASNDSTGKPLDGAKYYRLRIPKNVPAKDFWSVVVYDPQTRSELQTSQPFPSKNNKRDKLIANADGSVDLYFGPAAPKGKEANWMQTVPGKGWFTILRLYGPLEPWFDKTWKPGEIEEVE</sequence>
<proteinExistence type="predicted"/>
<dbReference type="AlphaFoldDB" id="A0A0G4JMK0"/>
<dbReference type="Pfam" id="PF06742">
    <property type="entry name" value="DUF1214"/>
    <property type="match status" value="1"/>
</dbReference>
<reference evidence="4 5" key="1">
    <citation type="submission" date="2019-08" db="EMBL/GenBank/DDBJ databases">
        <authorList>
            <person name="Peeters C."/>
        </authorList>
    </citation>
    <scope>NUCLEOTIDE SEQUENCE [LARGE SCALE GENOMIC DNA]</scope>
    <source>
        <strain evidence="4 5">LMG 18089</strain>
    </source>
</reference>
<dbReference type="InterPro" id="IPR010621">
    <property type="entry name" value="DUF1214"/>
</dbReference>
<dbReference type="Gene3D" id="1.10.3360.10">
    <property type="entry name" value="VPA0735-like domain"/>
    <property type="match status" value="1"/>
</dbReference>
<organism evidence="4 5">
    <name type="scientific">Pandoraea apista</name>
    <dbReference type="NCBI Taxonomy" id="93218"/>
    <lineage>
        <taxon>Bacteria</taxon>
        <taxon>Pseudomonadati</taxon>
        <taxon>Pseudomonadota</taxon>
        <taxon>Betaproteobacteria</taxon>
        <taxon>Burkholderiales</taxon>
        <taxon>Burkholderiaceae</taxon>
        <taxon>Pandoraea</taxon>
    </lineage>
</organism>
<dbReference type="STRING" id="93218.XM39_23515"/>
<dbReference type="Gene3D" id="2.60.40.1610">
    <property type="entry name" value="Domain of unknown function DUF1254"/>
    <property type="match status" value="1"/>
</dbReference>
<dbReference type="InterPro" id="IPR010679">
    <property type="entry name" value="DUF1254"/>
</dbReference>
<dbReference type="Proteomes" id="UP000364291">
    <property type="component" value="Unassembled WGS sequence"/>
</dbReference>
<evidence type="ECO:0000313" key="5">
    <source>
        <dbReference type="Proteomes" id="UP000364291"/>
    </source>
</evidence>
<dbReference type="SUPFAM" id="SSF160935">
    <property type="entry name" value="VPA0735-like"/>
    <property type="match status" value="1"/>
</dbReference>
<dbReference type="Gene3D" id="2.60.120.600">
    <property type="entry name" value="Domain of unknown function DUF1214, C-terminal domain"/>
    <property type="match status" value="1"/>
</dbReference>
<dbReference type="InterPro" id="IPR037049">
    <property type="entry name" value="DUF1214_C_sf"/>
</dbReference>
<feature type="signal peptide" evidence="1">
    <location>
        <begin position="1"/>
        <end position="25"/>
    </location>
</feature>
<dbReference type="Pfam" id="PF06863">
    <property type="entry name" value="DUF1254"/>
    <property type="match status" value="1"/>
</dbReference>
<dbReference type="OrthoDB" id="272779at2"/>
<feature type="domain" description="DUF1254" evidence="3">
    <location>
        <begin position="120"/>
        <end position="244"/>
    </location>
</feature>
<keyword evidence="1" id="KW-0732">Signal</keyword>
<protein>
    <submittedName>
        <fullName evidence="4">Signal peptide protein</fullName>
    </submittedName>
</protein>
<evidence type="ECO:0000313" key="4">
    <source>
        <dbReference type="EMBL" id="VVG73193.1"/>
    </source>
</evidence>